<dbReference type="RefSeq" id="WP_345241076.1">
    <property type="nucleotide sequence ID" value="NZ_BAABHD010000010.1"/>
</dbReference>
<dbReference type="Proteomes" id="UP001501175">
    <property type="component" value="Unassembled WGS sequence"/>
</dbReference>
<sequence>MKLLRILLKVLMGLLIAIILFLAVSLAPVDDTPYPQTDYYKQTRQRLTQLQPTTTGRYPIRAGWAKVNLTPSYTTPTGGYGVRRGKHWETVADSIVIRAIVLDNGTTKAAIVSADLLIIPPTVTEQLKKRLPEVGLRWETVFMGATHSHNSIGGWAPGLVGELFGGVYNPNVVDQITNAILMAITSAQQNTALVEVGFGQVAADSLLYNRLNEGNPVDGWFRMLKLRKTTGESALLCTFSGHSTTLDAVKDYKYLSRDYPGALVDTLGKQTGSFAVFMSGAVGSTGPRAEGKNGMERKQNYVRALSTVVLPAIPPITTRPDITLGIATLPLSLREPNARVVGNWRIRPWLFHSVYGDFPSDLKALRIGNTILVGTPCDFSGELVPAFSSLLKQKGVNLMVTSFNGGYVGYITPDKYYNQEAYETQTMNWFGPYNGAYFVEMMKGLIAKM</sequence>
<name>A0ABP8MGU1_9BACT</name>
<proteinExistence type="predicted"/>
<evidence type="ECO:0000313" key="2">
    <source>
        <dbReference type="Proteomes" id="UP001501175"/>
    </source>
</evidence>
<accession>A0ABP8MGU1</accession>
<organism evidence="1 2">
    <name type="scientific">Nibrella saemangeumensis</name>
    <dbReference type="NCBI Taxonomy" id="1084526"/>
    <lineage>
        <taxon>Bacteria</taxon>
        <taxon>Pseudomonadati</taxon>
        <taxon>Bacteroidota</taxon>
        <taxon>Cytophagia</taxon>
        <taxon>Cytophagales</taxon>
        <taxon>Spirosomataceae</taxon>
        <taxon>Nibrella</taxon>
    </lineage>
</organism>
<dbReference type="EMBL" id="BAABHD010000010">
    <property type="protein sequence ID" value="GAA4449714.1"/>
    <property type="molecule type" value="Genomic_DNA"/>
</dbReference>
<gene>
    <name evidence="1" type="ORF">GCM10023189_09260</name>
</gene>
<keyword evidence="2" id="KW-1185">Reference proteome</keyword>
<comment type="caution">
    <text evidence="1">The sequence shown here is derived from an EMBL/GenBank/DDBJ whole genome shotgun (WGS) entry which is preliminary data.</text>
</comment>
<evidence type="ECO:0008006" key="3">
    <source>
        <dbReference type="Google" id="ProtNLM"/>
    </source>
</evidence>
<evidence type="ECO:0000313" key="1">
    <source>
        <dbReference type="EMBL" id="GAA4449714.1"/>
    </source>
</evidence>
<protein>
    <recommendedName>
        <fullName evidence="3">Neutral/alkaline non-lysosomal ceramidase N-terminal domain-containing protein</fullName>
    </recommendedName>
</protein>
<reference evidence="2" key="1">
    <citation type="journal article" date="2019" name="Int. J. Syst. Evol. Microbiol.">
        <title>The Global Catalogue of Microorganisms (GCM) 10K type strain sequencing project: providing services to taxonomists for standard genome sequencing and annotation.</title>
        <authorList>
            <consortium name="The Broad Institute Genomics Platform"/>
            <consortium name="The Broad Institute Genome Sequencing Center for Infectious Disease"/>
            <person name="Wu L."/>
            <person name="Ma J."/>
        </authorList>
    </citation>
    <scope>NUCLEOTIDE SEQUENCE [LARGE SCALE GENOMIC DNA]</scope>
    <source>
        <strain evidence="2">JCM 17927</strain>
    </source>
</reference>